<sequence length="53" mass="5861">MKKNWKSNALAAKKIQIFLTERLPNIENPCFLPNAKKPKVVIINTAGDLGIIG</sequence>
<accession>A0ABN0BE45</accession>
<dbReference type="Proteomes" id="UP000005755">
    <property type="component" value="Unassembled WGS sequence"/>
</dbReference>
<evidence type="ECO:0000313" key="2">
    <source>
        <dbReference type="Proteomes" id="UP000005755"/>
    </source>
</evidence>
<gene>
    <name evidence="1" type="ORF">HCCG_01953</name>
</gene>
<organism evidence="1 2">
    <name type="scientific">Helicobacter cinaedi CCUG 18818 = ATCC BAA-847</name>
    <dbReference type="NCBI Taxonomy" id="537971"/>
    <lineage>
        <taxon>Bacteria</taxon>
        <taxon>Pseudomonadati</taxon>
        <taxon>Campylobacterota</taxon>
        <taxon>Epsilonproteobacteria</taxon>
        <taxon>Campylobacterales</taxon>
        <taxon>Helicobacteraceae</taxon>
        <taxon>Helicobacter</taxon>
    </lineage>
</organism>
<dbReference type="EMBL" id="DS990393">
    <property type="protein sequence ID" value="EFR47405.1"/>
    <property type="molecule type" value="Genomic_DNA"/>
</dbReference>
<proteinExistence type="predicted"/>
<name>A0ABN0BE45_9HELI</name>
<evidence type="ECO:0000313" key="1">
    <source>
        <dbReference type="EMBL" id="EFR47405.1"/>
    </source>
</evidence>
<reference evidence="2" key="1">
    <citation type="journal article" date="2014" name="Genome Announc.">
        <title>Draft genome sequences of six enterohepatic helicobacter species isolated from humans and one from rhesus macaques.</title>
        <authorList>
            <person name="Shen Z."/>
            <person name="Sheh A."/>
            <person name="Young S.K."/>
            <person name="Abouelliel A."/>
            <person name="Ward D.V."/>
            <person name="Earl A.M."/>
            <person name="Fox J.G."/>
        </authorList>
    </citation>
    <scope>NUCLEOTIDE SEQUENCE [LARGE SCALE GENOMIC DNA]</scope>
    <source>
        <strain evidence="2">CCUG 18818</strain>
    </source>
</reference>
<dbReference type="RefSeq" id="WP_002957293.1">
    <property type="nucleotide sequence ID" value="NC_020555.1"/>
</dbReference>
<keyword evidence="2" id="KW-1185">Reference proteome</keyword>
<protein>
    <submittedName>
        <fullName evidence="1">Uncharacterized protein</fullName>
    </submittedName>
</protein>